<comment type="caution">
    <text evidence="1">The sequence shown here is derived from an EMBL/GenBank/DDBJ whole genome shotgun (WGS) entry which is preliminary data.</text>
</comment>
<protein>
    <submittedName>
        <fullName evidence="1">Uncharacterized protein</fullName>
    </submittedName>
</protein>
<reference evidence="1 2" key="1">
    <citation type="journal article" date="2022" name="DNA Res.">
        <title>Chromosomal-level genome assembly of the orchid tree Bauhinia variegata (Leguminosae; Cercidoideae) supports the allotetraploid origin hypothesis of Bauhinia.</title>
        <authorList>
            <person name="Zhong Y."/>
            <person name="Chen Y."/>
            <person name="Zheng D."/>
            <person name="Pang J."/>
            <person name="Liu Y."/>
            <person name="Luo S."/>
            <person name="Meng S."/>
            <person name="Qian L."/>
            <person name="Wei D."/>
            <person name="Dai S."/>
            <person name="Zhou R."/>
        </authorList>
    </citation>
    <scope>NUCLEOTIDE SEQUENCE [LARGE SCALE GENOMIC DNA]</scope>
    <source>
        <strain evidence="1">BV-YZ2020</strain>
    </source>
</reference>
<accession>A0ACB9Q8C8</accession>
<gene>
    <name evidence="1" type="ORF">L6164_001196</name>
</gene>
<sequence>MYYWDSLYRCFTFNGIDLTPTLEEYGHMLGMPLKKQSPVYIYSKNKIAMKHISNLFGVSEQELAKEGAKMNGETCIWPMYFVKQCMEKFAAKNKWTELRDLIIAAIFGFVLFPTYKNSICREALDVYFKMMNEGRNLVPAILADTFIALNHKKIEEEYEEWFQNRGKNLSVPEATHPYFPPLPKETIQKFEVERELRSKLEQVKDKLLKYEREVKSLKEELDKVNEQLHDKETRGRMDDLKKKILASQSETSRYKRKHERIMANLEQCKKQKIEAEDDAKAKTLQCEKLKQQFFKAKTQYNHYTQYIEGLQTQYDNLSQSMHELQSQNESPKPTGG</sequence>
<dbReference type="Proteomes" id="UP000828941">
    <property type="component" value="Chromosome 1"/>
</dbReference>
<evidence type="ECO:0000313" key="2">
    <source>
        <dbReference type="Proteomes" id="UP000828941"/>
    </source>
</evidence>
<organism evidence="1 2">
    <name type="scientific">Bauhinia variegata</name>
    <name type="common">Purple orchid tree</name>
    <name type="synonym">Phanera variegata</name>
    <dbReference type="NCBI Taxonomy" id="167791"/>
    <lineage>
        <taxon>Eukaryota</taxon>
        <taxon>Viridiplantae</taxon>
        <taxon>Streptophyta</taxon>
        <taxon>Embryophyta</taxon>
        <taxon>Tracheophyta</taxon>
        <taxon>Spermatophyta</taxon>
        <taxon>Magnoliopsida</taxon>
        <taxon>eudicotyledons</taxon>
        <taxon>Gunneridae</taxon>
        <taxon>Pentapetalae</taxon>
        <taxon>rosids</taxon>
        <taxon>fabids</taxon>
        <taxon>Fabales</taxon>
        <taxon>Fabaceae</taxon>
        <taxon>Cercidoideae</taxon>
        <taxon>Cercideae</taxon>
        <taxon>Bauhiniinae</taxon>
        <taxon>Bauhinia</taxon>
    </lineage>
</organism>
<name>A0ACB9Q8C8_BAUVA</name>
<dbReference type="EMBL" id="CM039426">
    <property type="protein sequence ID" value="KAI4357235.1"/>
    <property type="molecule type" value="Genomic_DNA"/>
</dbReference>
<evidence type="ECO:0000313" key="1">
    <source>
        <dbReference type="EMBL" id="KAI4357235.1"/>
    </source>
</evidence>
<proteinExistence type="predicted"/>
<keyword evidence="2" id="KW-1185">Reference proteome</keyword>